<feature type="compositionally biased region" description="Basic residues" evidence="1">
    <location>
        <begin position="228"/>
        <end position="245"/>
    </location>
</feature>
<organism evidence="2 3">
    <name type="scientific">Porphyra umbilicalis</name>
    <name type="common">Purple laver</name>
    <name type="synonym">Red alga</name>
    <dbReference type="NCBI Taxonomy" id="2786"/>
    <lineage>
        <taxon>Eukaryota</taxon>
        <taxon>Rhodophyta</taxon>
        <taxon>Bangiophyceae</taxon>
        <taxon>Bangiales</taxon>
        <taxon>Bangiaceae</taxon>
        <taxon>Porphyra</taxon>
    </lineage>
</organism>
<name>A0A1X6NX49_PORUM</name>
<evidence type="ECO:0000313" key="2">
    <source>
        <dbReference type="EMBL" id="OSX73105.1"/>
    </source>
</evidence>
<dbReference type="InterPro" id="IPR036291">
    <property type="entry name" value="NAD(P)-bd_dom_sf"/>
</dbReference>
<feature type="region of interest" description="Disordered" evidence="1">
    <location>
        <begin position="207"/>
        <end position="353"/>
    </location>
</feature>
<dbReference type="SUPFAM" id="SSF51735">
    <property type="entry name" value="NAD(P)-binding Rossmann-fold domains"/>
    <property type="match status" value="1"/>
</dbReference>
<keyword evidence="3" id="KW-1185">Reference proteome</keyword>
<feature type="compositionally biased region" description="Low complexity" evidence="1">
    <location>
        <begin position="286"/>
        <end position="295"/>
    </location>
</feature>
<feature type="compositionally biased region" description="Gly residues" evidence="1">
    <location>
        <begin position="209"/>
        <end position="227"/>
    </location>
</feature>
<evidence type="ECO:0000256" key="1">
    <source>
        <dbReference type="SAM" id="MobiDB-lite"/>
    </source>
</evidence>
<accession>A0A1X6NX49</accession>
<dbReference type="EMBL" id="KV919018">
    <property type="protein sequence ID" value="OSX73105.1"/>
    <property type="molecule type" value="Genomic_DNA"/>
</dbReference>
<dbReference type="Pfam" id="PF00106">
    <property type="entry name" value="adh_short"/>
    <property type="match status" value="1"/>
</dbReference>
<reference evidence="2 3" key="1">
    <citation type="submission" date="2017-03" db="EMBL/GenBank/DDBJ databases">
        <title>WGS assembly of Porphyra umbilicalis.</title>
        <authorList>
            <person name="Brawley S.H."/>
            <person name="Blouin N.A."/>
            <person name="Ficko-Blean E."/>
            <person name="Wheeler G.L."/>
            <person name="Lohr M."/>
            <person name="Goodson H.V."/>
            <person name="Jenkins J.W."/>
            <person name="Blaby-Haas C.E."/>
            <person name="Helliwell K.E."/>
            <person name="Chan C."/>
            <person name="Marriage T."/>
            <person name="Bhattacharya D."/>
            <person name="Klein A.S."/>
            <person name="Badis Y."/>
            <person name="Brodie J."/>
            <person name="Cao Y."/>
            <person name="Collen J."/>
            <person name="Dittami S.M."/>
            <person name="Gachon C.M."/>
            <person name="Green B.R."/>
            <person name="Karpowicz S."/>
            <person name="Kim J.W."/>
            <person name="Kudahl U."/>
            <person name="Lin S."/>
            <person name="Michel G."/>
            <person name="Mittag M."/>
            <person name="Olson B.J."/>
            <person name="Pangilinan J."/>
            <person name="Peng Y."/>
            <person name="Qiu H."/>
            <person name="Shu S."/>
            <person name="Singer J.T."/>
            <person name="Smith A.G."/>
            <person name="Sprecher B.N."/>
            <person name="Wagner V."/>
            <person name="Wang W."/>
            <person name="Wang Z.-Y."/>
            <person name="Yan J."/>
            <person name="Yarish C."/>
            <person name="Zoeuner-Riek S."/>
            <person name="Zhuang Y."/>
            <person name="Zou Y."/>
            <person name="Lindquist E.A."/>
            <person name="Grimwood J."/>
            <person name="Barry K."/>
            <person name="Rokhsar D.S."/>
            <person name="Schmutz J."/>
            <person name="Stiller J.W."/>
            <person name="Grossman A.R."/>
            <person name="Prochnik S.E."/>
        </authorList>
    </citation>
    <scope>NUCLEOTIDE SEQUENCE [LARGE SCALE GENOMIC DNA]</scope>
    <source>
        <strain evidence="2">4086291</strain>
    </source>
</reference>
<gene>
    <name evidence="2" type="ORF">BU14_0377s0006</name>
</gene>
<dbReference type="Proteomes" id="UP000218209">
    <property type="component" value="Unassembled WGS sequence"/>
</dbReference>
<evidence type="ECO:0008006" key="4">
    <source>
        <dbReference type="Google" id="ProtNLM"/>
    </source>
</evidence>
<dbReference type="OrthoDB" id="417891at2759"/>
<dbReference type="Gene3D" id="3.40.50.720">
    <property type="entry name" value="NAD(P)-binding Rossmann-like Domain"/>
    <property type="match status" value="1"/>
</dbReference>
<dbReference type="InterPro" id="IPR002347">
    <property type="entry name" value="SDR_fam"/>
</dbReference>
<proteinExistence type="predicted"/>
<feature type="compositionally biased region" description="Gly residues" evidence="1">
    <location>
        <begin position="259"/>
        <end position="279"/>
    </location>
</feature>
<feature type="compositionally biased region" description="Low complexity" evidence="1">
    <location>
        <begin position="310"/>
        <end position="326"/>
    </location>
</feature>
<dbReference type="PANTHER" id="PTHR44656">
    <property type="entry name" value="DEHYDROGENASE/REDUCTASE SDR FAMILY MEMBER 12"/>
    <property type="match status" value="1"/>
</dbReference>
<dbReference type="PANTHER" id="PTHR44656:SF7">
    <property type="entry name" value="DEHYDROGENASE_REDUCTASE SDR FAMILY MEMBER 12"/>
    <property type="match status" value="1"/>
</dbReference>
<dbReference type="InterPro" id="IPR052992">
    <property type="entry name" value="SDR_member_12"/>
</dbReference>
<sequence>MITLLGGLRRLGPLRLTGLAATAAVTTALAASPTTRRSAASAAVAAARAAQFLFIGATRFTAAPHRAAQRQWAADGSAAALDGAALGGQHYIVTGANAGLGLEVARGLAARGGTVHLLCRSEERGRAAVDALVADGAAAGAAAADLRRRLRLHVVDVSSLAAVDAFASGYVADGTPLHGLVNNAGVLCNVVTPSADGYEAAFATNTLGTHGGGRAASAGRVGGGRAGGRARRPRGGPTHGRRRRLRGDQTPASRPRRSVGGGGSPRAGGKYAGGGGAVGHGHRPPSRAAAGARSPWCEGRRATNRPPQLRATAVAAAAAPVARGAADSPSGNPAEGACRLTAARGGRGWGTRG</sequence>
<dbReference type="AlphaFoldDB" id="A0A1X6NX49"/>
<evidence type="ECO:0000313" key="3">
    <source>
        <dbReference type="Proteomes" id="UP000218209"/>
    </source>
</evidence>
<protein>
    <recommendedName>
        <fullName evidence="4">Ketoreductase (KR) domain-containing protein</fullName>
    </recommendedName>
</protein>